<dbReference type="PIRSF" id="PIRSF000017">
    <property type="entry name" value="RC_cytochrome"/>
    <property type="match status" value="1"/>
</dbReference>
<dbReference type="InterPro" id="IPR023119">
    <property type="entry name" value="Multihaem_cyt_PRC_cyt_su-like"/>
</dbReference>
<keyword evidence="8 9" id="KW-0408">Iron</keyword>
<sequence length="361" mass="38545">MSLVIKAAAAAAALLAGGALLTTFEAPPVETVQLGFRGLAMEQVYNPRFLARDEAANIVPAVIPKVGAAGPKAGAIYRNVQVLGELSVTEFARTMAALTTWVAPAQGCNYCHNPENMASDEVYTKVVSRRMLQMVARINAEWKPHVQETGVTCYTCHRGNPVPAAAWSQITTPPRTAGLSGGTAGQNLASPAVGLSSLPYDPFTPFLAQGETPANIRVVARDHLAGRPNPGTKETEWTYGLMIHMSTSLGVNCTACHNSRAFSRWEQSTPQRTNAWHGIRMVRDLNLNYITPLAPIFAAHPNGPASGPVSARVGPEGDPLKVNCSTCHQGVNKPLLGVSMLRDYPELNAVRDQGAPPPIRQ</sequence>
<dbReference type="NCBIfam" id="NF040706">
    <property type="entry name" value="photo_cyt_PufC"/>
    <property type="match status" value="1"/>
</dbReference>
<keyword evidence="12" id="KW-1185">Reference proteome</keyword>
<name>A0ABT8ACY1_9PROT</name>
<organism evidence="11 12">
    <name type="scientific">Paeniroseomonas aquatica</name>
    <dbReference type="NCBI Taxonomy" id="373043"/>
    <lineage>
        <taxon>Bacteria</taxon>
        <taxon>Pseudomonadati</taxon>
        <taxon>Pseudomonadota</taxon>
        <taxon>Alphaproteobacteria</taxon>
        <taxon>Acetobacterales</taxon>
        <taxon>Acetobacteraceae</taxon>
        <taxon>Paeniroseomonas</taxon>
    </lineage>
</organism>
<dbReference type="InterPro" id="IPR036280">
    <property type="entry name" value="Multihaem_cyt_sf"/>
</dbReference>
<protein>
    <recommendedName>
        <fullName evidence="2 9">Photosynthetic reaction center cytochrome c subunit</fullName>
    </recommendedName>
</protein>
<dbReference type="EMBL" id="JAUFPN010000195">
    <property type="protein sequence ID" value="MDN3567600.1"/>
    <property type="molecule type" value="Genomic_DNA"/>
</dbReference>
<dbReference type="RefSeq" id="WP_290319649.1">
    <property type="nucleotide sequence ID" value="NZ_JAUFPN010000195.1"/>
</dbReference>
<keyword evidence="4 9" id="KW-0602">Photosynthesis</keyword>
<keyword evidence="7 9" id="KW-0249">Electron transport</keyword>
<reference evidence="12" key="1">
    <citation type="journal article" date="2019" name="Int. J. Syst. Evol. Microbiol.">
        <title>The Global Catalogue of Microorganisms (GCM) 10K type strain sequencing project: providing services to taxonomists for standard genome sequencing and annotation.</title>
        <authorList>
            <consortium name="The Broad Institute Genomics Platform"/>
            <consortium name="The Broad Institute Genome Sequencing Center for Infectious Disease"/>
            <person name="Wu L."/>
            <person name="Ma J."/>
        </authorList>
    </citation>
    <scope>NUCLEOTIDE SEQUENCE [LARGE SCALE GENOMIC DNA]</scope>
    <source>
        <strain evidence="12">CECT 7131</strain>
    </source>
</reference>
<dbReference type="Pfam" id="PF02276">
    <property type="entry name" value="CytoC_RC"/>
    <property type="match status" value="1"/>
</dbReference>
<comment type="function">
    <text evidence="1 9">The reaction center of purple bacteria contains a tightly bound cytochrome molecule which re-reduces the photo oxidized primary electron donor.</text>
</comment>
<comment type="PTM">
    <text evidence="9">Binds 4 heme groups per subunit.</text>
</comment>
<evidence type="ECO:0000256" key="3">
    <source>
        <dbReference type="ARBA" id="ARBA00022448"/>
    </source>
</evidence>
<evidence type="ECO:0000256" key="6">
    <source>
        <dbReference type="ARBA" id="ARBA00022723"/>
    </source>
</evidence>
<keyword evidence="10" id="KW-0732">Signal</keyword>
<evidence type="ECO:0000256" key="4">
    <source>
        <dbReference type="ARBA" id="ARBA00022531"/>
    </source>
</evidence>
<keyword evidence="3 9" id="KW-0813">Transport</keyword>
<evidence type="ECO:0000256" key="2">
    <source>
        <dbReference type="ARBA" id="ARBA00015978"/>
    </source>
</evidence>
<feature type="signal peptide" evidence="10">
    <location>
        <begin position="1"/>
        <end position="21"/>
    </location>
</feature>
<dbReference type="Proteomes" id="UP001529369">
    <property type="component" value="Unassembled WGS sequence"/>
</dbReference>
<evidence type="ECO:0000313" key="11">
    <source>
        <dbReference type="EMBL" id="MDN3567600.1"/>
    </source>
</evidence>
<dbReference type="SUPFAM" id="SSF48695">
    <property type="entry name" value="Multiheme cytochromes"/>
    <property type="match status" value="1"/>
</dbReference>
<proteinExistence type="predicted"/>
<dbReference type="Gene3D" id="1.10.468.10">
    <property type="entry name" value="Photosynthetic Reaction Center, subunit C, domain 2"/>
    <property type="match status" value="2"/>
</dbReference>
<evidence type="ECO:0000256" key="8">
    <source>
        <dbReference type="ARBA" id="ARBA00023004"/>
    </source>
</evidence>
<feature type="chain" id="PRO_5047099336" description="Photosynthetic reaction center cytochrome c subunit" evidence="10">
    <location>
        <begin position="22"/>
        <end position="361"/>
    </location>
</feature>
<dbReference type="CDD" id="cd09224">
    <property type="entry name" value="CytoC_RC"/>
    <property type="match status" value="1"/>
</dbReference>
<keyword evidence="6 9" id="KW-0479">Metal-binding</keyword>
<keyword evidence="9" id="KW-0674">Reaction center</keyword>
<gene>
    <name evidence="11" type="primary">pufC</name>
    <name evidence="11" type="ORF">QWZ14_24745</name>
</gene>
<evidence type="ECO:0000256" key="1">
    <source>
        <dbReference type="ARBA" id="ARBA00003196"/>
    </source>
</evidence>
<evidence type="ECO:0000313" key="12">
    <source>
        <dbReference type="Proteomes" id="UP001529369"/>
    </source>
</evidence>
<dbReference type="InterPro" id="IPR003158">
    <property type="entry name" value="Photosyn_RC_cyt_c-su"/>
</dbReference>
<comment type="caution">
    <text evidence="11">The sequence shown here is derived from an EMBL/GenBank/DDBJ whole genome shotgun (WGS) entry which is preliminary data.</text>
</comment>
<evidence type="ECO:0000256" key="10">
    <source>
        <dbReference type="SAM" id="SignalP"/>
    </source>
</evidence>
<evidence type="ECO:0000256" key="5">
    <source>
        <dbReference type="ARBA" id="ARBA00022617"/>
    </source>
</evidence>
<keyword evidence="5 9" id="KW-0349">Heme</keyword>
<accession>A0ABT8ACY1</accession>
<evidence type="ECO:0000256" key="9">
    <source>
        <dbReference type="PIRNR" id="PIRNR000017"/>
    </source>
</evidence>
<evidence type="ECO:0000256" key="7">
    <source>
        <dbReference type="ARBA" id="ARBA00022982"/>
    </source>
</evidence>